<feature type="domain" description="Beta-galactosidase C-terminal" evidence="14">
    <location>
        <begin position="601"/>
        <end position="656"/>
    </location>
</feature>
<protein>
    <recommendedName>
        <fullName evidence="3 8">Beta-galactosidase</fullName>
        <shortName evidence="8">Beta-gal</shortName>
        <ecNumber evidence="3 8">3.2.1.23</ecNumber>
    </recommendedName>
</protein>
<accession>F4A2H1</accession>
<feature type="binding site" evidence="11">
    <location>
        <position position="107"/>
    </location>
    <ligand>
        <name>Zn(2+)</name>
        <dbReference type="ChEBI" id="CHEBI:29105"/>
    </ligand>
</feature>
<dbReference type="PANTHER" id="PTHR36447">
    <property type="entry name" value="BETA-GALACTOSIDASE GANA"/>
    <property type="match status" value="1"/>
</dbReference>
<evidence type="ECO:0000313" key="15">
    <source>
        <dbReference type="EMBL" id="AEE97237.1"/>
    </source>
</evidence>
<feature type="binding site" evidence="11">
    <location>
        <position position="150"/>
    </location>
    <ligand>
        <name>Zn(2+)</name>
        <dbReference type="ChEBI" id="CHEBI:29105"/>
    </ligand>
</feature>
<evidence type="ECO:0000256" key="1">
    <source>
        <dbReference type="ARBA" id="ARBA00001412"/>
    </source>
</evidence>
<organism evidence="15 16">
    <name type="scientific">Mahella australiensis (strain DSM 15567 / CIP 107919 / 50-1 BON)</name>
    <dbReference type="NCBI Taxonomy" id="697281"/>
    <lineage>
        <taxon>Bacteria</taxon>
        <taxon>Bacillati</taxon>
        <taxon>Bacillota</taxon>
        <taxon>Clostridia</taxon>
        <taxon>Thermoanaerobacterales</taxon>
        <taxon>Thermoanaerobacterales Family IV. Incertae Sedis</taxon>
        <taxon>Mahella</taxon>
    </lineage>
</organism>
<dbReference type="GO" id="GO:0004565">
    <property type="term" value="F:beta-galactosidase activity"/>
    <property type="evidence" value="ECO:0007669"/>
    <property type="project" value="UniProtKB-EC"/>
</dbReference>
<dbReference type="PANTHER" id="PTHR36447:SF2">
    <property type="entry name" value="BETA-GALACTOSIDASE YESZ"/>
    <property type="match status" value="1"/>
</dbReference>
<feature type="binding site" evidence="10">
    <location>
        <position position="141"/>
    </location>
    <ligand>
        <name>substrate</name>
    </ligand>
</feature>
<dbReference type="InterPro" id="IPR003476">
    <property type="entry name" value="Glyco_hydro_42"/>
</dbReference>
<dbReference type="Gene3D" id="3.40.50.880">
    <property type="match status" value="1"/>
</dbReference>
<dbReference type="Proteomes" id="UP000008457">
    <property type="component" value="Chromosome"/>
</dbReference>
<dbReference type="EC" id="3.2.1.23" evidence="3 8"/>
<dbReference type="SUPFAM" id="SSF52317">
    <property type="entry name" value="Class I glutamine amidotransferase-like"/>
    <property type="match status" value="1"/>
</dbReference>
<feature type="domain" description="Glycoside hydrolase family 42 N-terminal" evidence="12">
    <location>
        <begin position="6"/>
        <end position="375"/>
    </location>
</feature>
<dbReference type="CDD" id="cd03143">
    <property type="entry name" value="A4_beta-galactosidase_middle_domain"/>
    <property type="match status" value="1"/>
</dbReference>
<feature type="binding site" evidence="10">
    <location>
        <position position="103"/>
    </location>
    <ligand>
        <name>substrate</name>
    </ligand>
</feature>
<dbReference type="GO" id="GO:0006012">
    <property type="term" value="P:galactose metabolic process"/>
    <property type="evidence" value="ECO:0007669"/>
    <property type="project" value="InterPro"/>
</dbReference>
<dbReference type="KEGG" id="mas:Mahau_2064"/>
<dbReference type="InterPro" id="IPR013738">
    <property type="entry name" value="Beta_galactosidase_Trimer"/>
</dbReference>
<comment type="similarity">
    <text evidence="2 8">Belongs to the glycosyl hydrolase 42 family.</text>
</comment>
<dbReference type="Pfam" id="PF08533">
    <property type="entry name" value="Glyco_hydro_42C"/>
    <property type="match status" value="1"/>
</dbReference>
<dbReference type="STRING" id="697281.Mahau_2064"/>
<proteinExistence type="inferred from homology"/>
<dbReference type="Gene3D" id="3.20.20.80">
    <property type="entry name" value="Glycosidases"/>
    <property type="match status" value="1"/>
</dbReference>
<evidence type="ECO:0000256" key="3">
    <source>
        <dbReference type="ARBA" id="ARBA00012756"/>
    </source>
</evidence>
<dbReference type="RefSeq" id="WP_013781665.1">
    <property type="nucleotide sequence ID" value="NC_015520.1"/>
</dbReference>
<dbReference type="InterPro" id="IPR013780">
    <property type="entry name" value="Glyco_hydro_b"/>
</dbReference>
<evidence type="ECO:0000256" key="8">
    <source>
        <dbReference type="PIRNR" id="PIRNR001084"/>
    </source>
</evidence>
<comment type="catalytic activity">
    <reaction evidence="1 8">
        <text>Hydrolysis of terminal non-reducing beta-D-galactose residues in beta-D-galactosides.</text>
        <dbReference type="EC" id="3.2.1.23"/>
    </reaction>
</comment>
<feature type="active site" description="Proton donor" evidence="9">
    <location>
        <position position="142"/>
    </location>
</feature>
<sequence length="658" mass="75967">MYVGVDYYPEHWPEERWQIDAEMMQEAGINAVRMAEFAWVKMEPIEGIYDFSWLDKAIDILHNHGISVILGTPTGSMPAWVALKYPDTVATDRNGHKIPYGARKDNCPSSLSYRLLSQRITRAMAEHYRNNPAVIGWQTDNEFGEPNCYCDTCKAAWHDWLKKRFGSIDRLNESWGTIFWSHSYRSFDEVPLPRRIPSNPSLELDYMRFYSDQVVSFQKEQIDILREVCPHQFITHNFMGFYDNLDYYKLAHDLDFVSWDYYYNYGSTWDDRMASYRRGSASHDLMRSLKHKNFWIMETSAGPTGASIYDRNLRPKEMRRMNYQAVAHGADGLMWFRWRTSRYGQEQYWHGLLQHDGQPNRRYREAAQVAYEFQKLASKIEGSQIKADVAIALSYQDRWAFHIQPNSNAFNYIDHMMKYYKAFIKQGINIDFVNLDVDDVSGYKLLIVPTAYIMTEQIAGKLDGFARNGGTVVLTFRSGVKDVENIPYDMVLPGFLKDMAGIRIEEYEALNNHASYRVACGDKRYSCSVFADWIIPEKATALAYYEETSIDEYAAATINHHGNGTVYYIGTCFDDEEFYDSLLVGILQNAHIKPLIVPPKGVEICTRYKGEAVYAFILNHNDHDVSITIPYGTELISGRQLSSSIDITAGDVAVLEIK</sequence>
<dbReference type="Gene3D" id="2.60.40.1180">
    <property type="entry name" value="Golgi alpha-mannosidase II"/>
    <property type="match status" value="1"/>
</dbReference>
<keyword evidence="7 8" id="KW-0326">Glycosidase</keyword>
<keyword evidence="6 11" id="KW-0862">Zinc</keyword>
<evidence type="ECO:0000259" key="12">
    <source>
        <dbReference type="Pfam" id="PF02449"/>
    </source>
</evidence>
<keyword evidence="4 11" id="KW-0479">Metal-binding</keyword>
<evidence type="ECO:0000259" key="13">
    <source>
        <dbReference type="Pfam" id="PF08532"/>
    </source>
</evidence>
<evidence type="ECO:0000256" key="6">
    <source>
        <dbReference type="ARBA" id="ARBA00022833"/>
    </source>
</evidence>
<dbReference type="Pfam" id="PF08532">
    <property type="entry name" value="Glyco_hydro_42M"/>
    <property type="match status" value="1"/>
</dbReference>
<dbReference type="SUPFAM" id="SSF51445">
    <property type="entry name" value="(Trans)glycosidases"/>
    <property type="match status" value="1"/>
</dbReference>
<dbReference type="InterPro" id="IPR013739">
    <property type="entry name" value="Beta_galactosidase_C"/>
</dbReference>
<gene>
    <name evidence="15" type="ordered locus">Mahau_2064</name>
</gene>
<dbReference type="HOGENOM" id="CLU_012430_1_1_9"/>
<keyword evidence="5 8" id="KW-0378">Hydrolase</keyword>
<feature type="domain" description="Beta-galactosidase trimerisation" evidence="13">
    <location>
        <begin position="387"/>
        <end position="592"/>
    </location>
</feature>
<dbReference type="eggNOG" id="COG1874">
    <property type="taxonomic scope" value="Bacteria"/>
</dbReference>
<feature type="binding site" evidence="11">
    <location>
        <position position="153"/>
    </location>
    <ligand>
        <name>Zn(2+)</name>
        <dbReference type="ChEBI" id="CHEBI:29105"/>
    </ligand>
</feature>
<evidence type="ECO:0000256" key="4">
    <source>
        <dbReference type="ARBA" id="ARBA00022723"/>
    </source>
</evidence>
<evidence type="ECO:0000259" key="14">
    <source>
        <dbReference type="Pfam" id="PF08533"/>
    </source>
</evidence>
<dbReference type="InterPro" id="IPR017853">
    <property type="entry name" value="GH"/>
</dbReference>
<feature type="active site" description="Nucleophile" evidence="9">
    <location>
        <position position="298"/>
    </location>
</feature>
<dbReference type="EMBL" id="CP002360">
    <property type="protein sequence ID" value="AEE97237.1"/>
    <property type="molecule type" value="Genomic_DNA"/>
</dbReference>
<evidence type="ECO:0000256" key="2">
    <source>
        <dbReference type="ARBA" id="ARBA00005940"/>
    </source>
</evidence>
<dbReference type="InterPro" id="IPR029062">
    <property type="entry name" value="Class_I_gatase-like"/>
</dbReference>
<dbReference type="GO" id="GO:0009341">
    <property type="term" value="C:beta-galactosidase complex"/>
    <property type="evidence" value="ECO:0007669"/>
    <property type="project" value="InterPro"/>
</dbReference>
<dbReference type="GO" id="GO:0046872">
    <property type="term" value="F:metal ion binding"/>
    <property type="evidence" value="ECO:0007669"/>
    <property type="project" value="UniProtKB-KW"/>
</dbReference>
<feature type="binding site" evidence="11">
    <location>
        <position position="148"/>
    </location>
    <ligand>
        <name>Zn(2+)</name>
        <dbReference type="ChEBI" id="CHEBI:29105"/>
    </ligand>
</feature>
<dbReference type="InterPro" id="IPR013529">
    <property type="entry name" value="Glyco_hydro_42_N"/>
</dbReference>
<dbReference type="AlphaFoldDB" id="F4A2H1"/>
<evidence type="ECO:0000256" key="7">
    <source>
        <dbReference type="ARBA" id="ARBA00023295"/>
    </source>
</evidence>
<reference evidence="15 16" key="2">
    <citation type="journal article" date="2011" name="Stand. Genomic Sci.">
        <title>Complete genome sequence of Mahella australiensis type strain (50-1 BON).</title>
        <authorList>
            <person name="Sikorski J."/>
            <person name="Teshima H."/>
            <person name="Nolan M."/>
            <person name="Lucas S."/>
            <person name="Hammon N."/>
            <person name="Deshpande S."/>
            <person name="Cheng J.F."/>
            <person name="Pitluck S."/>
            <person name="Liolios K."/>
            <person name="Pagani I."/>
            <person name="Ivanova N."/>
            <person name="Huntemann M."/>
            <person name="Mavromatis K."/>
            <person name="Ovchinikova G."/>
            <person name="Pati A."/>
            <person name="Tapia R."/>
            <person name="Han C."/>
            <person name="Goodwin L."/>
            <person name="Chen A."/>
            <person name="Palaniappan K."/>
            <person name="Land M."/>
            <person name="Hauser L."/>
            <person name="Ngatchou-Djao O.D."/>
            <person name="Rohde M."/>
            <person name="Pukall R."/>
            <person name="Spring S."/>
            <person name="Abt B."/>
            <person name="Goker M."/>
            <person name="Detter J.C."/>
            <person name="Woyke T."/>
            <person name="Bristow J."/>
            <person name="Markowitz V."/>
            <person name="Hugenholtz P."/>
            <person name="Eisen J.A."/>
            <person name="Kyrpides N.C."/>
            <person name="Klenk H.P."/>
            <person name="Lapidus A."/>
        </authorList>
    </citation>
    <scope>NUCLEOTIDE SEQUENCE [LARGE SCALE GENOMIC DNA]</scope>
    <source>
        <strain evidence="16">DSM 15567 / CIP 107919 / 50-1 BON</strain>
    </source>
</reference>
<keyword evidence="16" id="KW-1185">Reference proteome</keyword>
<evidence type="ECO:0000256" key="5">
    <source>
        <dbReference type="ARBA" id="ARBA00022801"/>
    </source>
</evidence>
<evidence type="ECO:0000256" key="11">
    <source>
        <dbReference type="PIRSR" id="PIRSR001084-3"/>
    </source>
</evidence>
<evidence type="ECO:0000256" key="10">
    <source>
        <dbReference type="PIRSR" id="PIRSR001084-2"/>
    </source>
</evidence>
<evidence type="ECO:0000256" key="9">
    <source>
        <dbReference type="PIRSR" id="PIRSR001084-1"/>
    </source>
</evidence>
<evidence type="ECO:0000313" key="16">
    <source>
        <dbReference type="Proteomes" id="UP000008457"/>
    </source>
</evidence>
<dbReference type="PIRSF" id="PIRSF001084">
    <property type="entry name" value="B-galactosidase"/>
    <property type="match status" value="1"/>
</dbReference>
<dbReference type="Pfam" id="PF02449">
    <property type="entry name" value="Glyco_hydro_42"/>
    <property type="match status" value="1"/>
</dbReference>
<name>F4A2H1_MAHA5</name>
<reference evidence="16" key="1">
    <citation type="submission" date="2010-11" db="EMBL/GenBank/DDBJ databases">
        <title>The complete genome of Mahella australiensis DSM 15567.</title>
        <authorList>
            <consortium name="US DOE Joint Genome Institute (JGI-PGF)"/>
            <person name="Lucas S."/>
            <person name="Copeland A."/>
            <person name="Lapidus A."/>
            <person name="Bruce D."/>
            <person name="Goodwin L."/>
            <person name="Pitluck S."/>
            <person name="Kyrpides N."/>
            <person name="Mavromatis K."/>
            <person name="Pagani I."/>
            <person name="Ivanova N."/>
            <person name="Teshima H."/>
            <person name="Brettin T."/>
            <person name="Detter J.C."/>
            <person name="Han C."/>
            <person name="Tapia R."/>
            <person name="Land M."/>
            <person name="Hauser L."/>
            <person name="Markowitz V."/>
            <person name="Cheng J.-F."/>
            <person name="Hugenholtz P."/>
            <person name="Woyke T."/>
            <person name="Wu D."/>
            <person name="Spring S."/>
            <person name="Pukall R."/>
            <person name="Steenblock K."/>
            <person name="Schneider S."/>
            <person name="Klenk H.-P."/>
            <person name="Eisen J.A."/>
        </authorList>
    </citation>
    <scope>NUCLEOTIDE SEQUENCE [LARGE SCALE GENOMIC DNA]</scope>
    <source>
        <strain evidence="16">DSM 15567 / CIP 107919 / 50-1 BON</strain>
    </source>
</reference>